<evidence type="ECO:0000256" key="2">
    <source>
        <dbReference type="SAM" id="Phobius"/>
    </source>
</evidence>
<evidence type="ECO:0000256" key="1">
    <source>
        <dbReference type="SAM" id="MobiDB-lite"/>
    </source>
</evidence>
<dbReference type="Proteomes" id="UP000270034">
    <property type="component" value="Chromosome"/>
</dbReference>
<reference evidence="4 7" key="2">
    <citation type="submission" date="2018-02" db="EMBL/GenBank/DDBJ databases">
        <title>Acetobacter orientalis genome.</title>
        <authorList>
            <person name="Nakashima N."/>
            <person name="Tamura T."/>
        </authorList>
    </citation>
    <scope>NUCLEOTIDE SEQUENCE [LARGE SCALE GENOMIC DNA]</scope>
    <source>
        <strain evidence="4 7">FAN1</strain>
    </source>
</reference>
<feature type="transmembrane region" description="Helical" evidence="2">
    <location>
        <begin position="186"/>
        <end position="208"/>
    </location>
</feature>
<proteinExistence type="predicted"/>
<evidence type="ECO:0000259" key="3">
    <source>
        <dbReference type="Pfam" id="PF00892"/>
    </source>
</evidence>
<organism evidence="4 7">
    <name type="scientific">Acetobacter orientalis</name>
    <dbReference type="NCBI Taxonomy" id="146474"/>
    <lineage>
        <taxon>Bacteria</taxon>
        <taxon>Pseudomonadati</taxon>
        <taxon>Pseudomonadota</taxon>
        <taxon>Alphaproteobacteria</taxon>
        <taxon>Acetobacterales</taxon>
        <taxon>Acetobacteraceae</taxon>
        <taxon>Acetobacter</taxon>
    </lineage>
</organism>
<dbReference type="SUPFAM" id="SSF103481">
    <property type="entry name" value="Multidrug resistance efflux transporter EmrE"/>
    <property type="match status" value="2"/>
</dbReference>
<protein>
    <submittedName>
        <fullName evidence="4">Drug/metabolite transporter integral membrane protein</fullName>
    </submittedName>
</protein>
<feature type="transmembrane region" description="Helical" evidence="2">
    <location>
        <begin position="65"/>
        <end position="89"/>
    </location>
</feature>
<name>A0A2Z5ZKF9_9PROT</name>
<reference evidence="5 6" key="1">
    <citation type="submission" date="2012-11" db="EMBL/GenBank/DDBJ databases">
        <title>Whole genome sequence of Acetobacter orientalis 21F-2.</title>
        <authorList>
            <person name="Azuma Y."/>
            <person name="Higashiura N."/>
            <person name="Hirakawa H."/>
            <person name="Matsushita K."/>
        </authorList>
    </citation>
    <scope>NUCLEOTIDE SEQUENCE [LARGE SCALE GENOMIC DNA]</scope>
    <source>
        <strain evidence="5 6">21F-2</strain>
    </source>
</reference>
<keyword evidence="6" id="KW-1185">Reference proteome</keyword>
<evidence type="ECO:0000313" key="6">
    <source>
        <dbReference type="Proteomes" id="UP000032670"/>
    </source>
</evidence>
<feature type="region of interest" description="Disordered" evidence="1">
    <location>
        <begin position="339"/>
        <end position="359"/>
    </location>
</feature>
<feature type="domain" description="EamA" evidence="3">
    <location>
        <begin position="186"/>
        <end position="311"/>
    </location>
</feature>
<keyword evidence="2" id="KW-0472">Membrane</keyword>
<feature type="transmembrane region" description="Helical" evidence="2">
    <location>
        <begin position="300"/>
        <end position="318"/>
    </location>
</feature>
<feature type="compositionally biased region" description="Basic residues" evidence="1">
    <location>
        <begin position="349"/>
        <end position="359"/>
    </location>
</feature>
<dbReference type="Proteomes" id="UP000032670">
    <property type="component" value="Unassembled WGS sequence"/>
</dbReference>
<dbReference type="EMBL" id="AP018515">
    <property type="protein sequence ID" value="BBC80903.1"/>
    <property type="molecule type" value="Genomic_DNA"/>
</dbReference>
<sequence length="359" mass="39253">MCNQRIALRLHAPGHAGGQPLGHTACFVFSTFGFMAMDPKTLFSGMALAFGAYASFAISDAFSKLLAGALDPFEVAFSGGVFGFLILPFIRKPHESYLDIVRPQQKAMWVLRAACVFVATAASVEAFMLLSMPEALSIMFLMPLFVTILSVVLLKEKVTFWAWLAVILGFVGVLIVLRPGVRPLNLGHLCALLAAFANAGSVIAYRLASTEGVRLSLFGSSLIGPLVGNGLLMALHATWPHGVADWSYLFGYGFLAALGQLMMMLATARAPANRVALPQYSQMVWGVVLSYILFHEPLDAWTFIGITVLTFSGMLNWVRQRIRYERMAMKERWARQKARRAAKNEARLAAKKSRAAPTG</sequence>
<dbReference type="InterPro" id="IPR000620">
    <property type="entry name" value="EamA_dom"/>
</dbReference>
<gene>
    <name evidence="5" type="ORF">Abor_001_011</name>
    <name evidence="4" type="ORF">AcetOrient_orf03882</name>
</gene>
<evidence type="ECO:0000313" key="4">
    <source>
        <dbReference type="EMBL" id="BBC80903.1"/>
    </source>
</evidence>
<feature type="transmembrane region" description="Helical" evidence="2">
    <location>
        <begin position="161"/>
        <end position="180"/>
    </location>
</feature>
<dbReference type="PANTHER" id="PTHR22911">
    <property type="entry name" value="ACYL-MALONYL CONDENSING ENZYME-RELATED"/>
    <property type="match status" value="1"/>
</dbReference>
<dbReference type="AlphaFoldDB" id="A0A2Z5ZKF9"/>
<feature type="transmembrane region" description="Helical" evidence="2">
    <location>
        <begin position="249"/>
        <end position="268"/>
    </location>
</feature>
<feature type="transmembrane region" description="Helical" evidence="2">
    <location>
        <begin position="41"/>
        <end position="59"/>
    </location>
</feature>
<feature type="transmembrane region" description="Helical" evidence="2">
    <location>
        <begin position="109"/>
        <end position="130"/>
    </location>
</feature>
<dbReference type="Pfam" id="PF00892">
    <property type="entry name" value="EamA"/>
    <property type="match status" value="2"/>
</dbReference>
<feature type="domain" description="EamA" evidence="3">
    <location>
        <begin position="44"/>
        <end position="177"/>
    </location>
</feature>
<feature type="transmembrane region" description="Helical" evidence="2">
    <location>
        <begin position="215"/>
        <end position="237"/>
    </location>
</feature>
<dbReference type="EMBL" id="BAMX01000001">
    <property type="protein sequence ID" value="GAN64729.1"/>
    <property type="molecule type" value="Genomic_DNA"/>
</dbReference>
<evidence type="ECO:0000313" key="7">
    <source>
        <dbReference type="Proteomes" id="UP000270034"/>
    </source>
</evidence>
<feature type="transmembrane region" description="Helical" evidence="2">
    <location>
        <begin position="275"/>
        <end position="294"/>
    </location>
</feature>
<feature type="transmembrane region" description="Helical" evidence="2">
    <location>
        <begin position="136"/>
        <end position="154"/>
    </location>
</feature>
<dbReference type="KEGG" id="aot:AcetOri_orf03882"/>
<keyword evidence="2" id="KW-0812">Transmembrane</keyword>
<evidence type="ECO:0000313" key="5">
    <source>
        <dbReference type="EMBL" id="GAN64729.1"/>
    </source>
</evidence>
<dbReference type="STRING" id="1231341.Abor_001_011"/>
<keyword evidence="2" id="KW-1133">Transmembrane helix</keyword>
<accession>A0A0D6NFC0</accession>
<accession>A0A2Z5ZKF9</accession>
<dbReference type="PANTHER" id="PTHR22911:SF135">
    <property type="entry name" value="BLR4310 PROTEIN"/>
    <property type="match status" value="1"/>
</dbReference>
<dbReference type="GO" id="GO:0016020">
    <property type="term" value="C:membrane"/>
    <property type="evidence" value="ECO:0007669"/>
    <property type="project" value="InterPro"/>
</dbReference>
<dbReference type="InterPro" id="IPR037185">
    <property type="entry name" value="EmrE-like"/>
</dbReference>